<evidence type="ECO:0000313" key="3">
    <source>
        <dbReference type="EMBL" id="XBH20352.1"/>
    </source>
</evidence>
<name>A0AAU7DST0_9MICO</name>
<protein>
    <submittedName>
        <fullName evidence="3">DUF5652 family protein</fullName>
    </submittedName>
</protein>
<accession>A0AAU7DST0</accession>
<evidence type="ECO:0000256" key="1">
    <source>
        <dbReference type="SAM" id="Phobius"/>
    </source>
</evidence>
<dbReference type="EMBL" id="CP146203">
    <property type="protein sequence ID" value="XBH20352.1"/>
    <property type="molecule type" value="Genomic_DNA"/>
</dbReference>
<sequence>MLQICPKKQGKHVPSKFSAKFSPTRMVARRVKKNAKLQALLIALVTWSLAWKGTSLWRAAKDDSKPWFIALLTLNSLGVLDAIYIFGVHRRKNFREREMNAIFSEFDEPDLPEDLPAHP</sequence>
<feature type="transmembrane region" description="Helical" evidence="1">
    <location>
        <begin position="66"/>
        <end position="87"/>
    </location>
</feature>
<keyword evidence="1" id="KW-1133">Transmembrane helix</keyword>
<proteinExistence type="predicted"/>
<feature type="domain" description="DUF5652" evidence="2">
    <location>
        <begin position="36"/>
        <end position="94"/>
    </location>
</feature>
<keyword evidence="1" id="KW-0812">Transmembrane</keyword>
<evidence type="ECO:0000259" key="2">
    <source>
        <dbReference type="Pfam" id="PF18893"/>
    </source>
</evidence>
<dbReference type="AlphaFoldDB" id="A0AAU7DST0"/>
<dbReference type="Pfam" id="PF18893">
    <property type="entry name" value="DUF5652"/>
    <property type="match status" value="1"/>
</dbReference>
<keyword evidence="1" id="KW-0472">Membrane</keyword>
<organism evidence="3">
    <name type="scientific">Jonesiaceae bacterium BS-20</name>
    <dbReference type="NCBI Taxonomy" id="3120821"/>
    <lineage>
        <taxon>Bacteria</taxon>
        <taxon>Bacillati</taxon>
        <taxon>Actinomycetota</taxon>
        <taxon>Actinomycetes</taxon>
        <taxon>Micrococcales</taxon>
        <taxon>Jonesiaceae</taxon>
    </lineage>
</organism>
<gene>
    <name evidence="3" type="ORF">V5R04_08810</name>
</gene>
<dbReference type="InterPro" id="IPR043712">
    <property type="entry name" value="DUF5652"/>
</dbReference>
<reference evidence="3" key="1">
    <citation type="submission" date="2024-02" db="EMBL/GenBank/DDBJ databases">
        <title>Tomenella chthoni gen. nov. sp. nov., a member of the family Jonesiaceae isolated from bat guano.</title>
        <authorList>
            <person name="Miller S.L."/>
            <person name="King J."/>
            <person name="Sankaranarayanan K."/>
            <person name="Lawson P.A."/>
        </authorList>
    </citation>
    <scope>NUCLEOTIDE SEQUENCE</scope>
    <source>
        <strain evidence="3">BS-20</strain>
    </source>
</reference>